<name>D3F591_CONWI</name>
<dbReference type="InterPro" id="IPR013107">
    <property type="entry name" value="Acyl-CoA_DH_C"/>
</dbReference>
<comment type="similarity">
    <text evidence="2">Belongs to the HpaH/HsaA monooxygenase family.</text>
</comment>
<dbReference type="PIRSF" id="PIRSF016578">
    <property type="entry name" value="HsaA"/>
    <property type="match status" value="1"/>
</dbReference>
<dbReference type="GO" id="GO:0033539">
    <property type="term" value="P:fatty acid beta-oxidation using acyl-CoA dehydrogenase"/>
    <property type="evidence" value="ECO:0007669"/>
    <property type="project" value="TreeGrafter"/>
</dbReference>
<dbReference type="GO" id="GO:0003995">
    <property type="term" value="F:acyl-CoA dehydrogenase activity"/>
    <property type="evidence" value="ECO:0007669"/>
    <property type="project" value="TreeGrafter"/>
</dbReference>
<accession>D3F591</accession>
<dbReference type="Gene3D" id="2.40.110.10">
    <property type="entry name" value="Butyryl-CoA Dehydrogenase, subunit A, domain 2"/>
    <property type="match status" value="1"/>
</dbReference>
<dbReference type="STRING" id="469383.Cwoe_2133"/>
<dbReference type="InterPro" id="IPR013786">
    <property type="entry name" value="AcylCoA_DH/ox_N"/>
</dbReference>
<dbReference type="GO" id="GO:0016712">
    <property type="term" value="F:oxidoreductase activity, acting on paired donors, with incorporation or reduction of molecular oxygen, reduced flavin or flavoprotein as one donor, and incorporation of one atom of oxygen"/>
    <property type="evidence" value="ECO:0007669"/>
    <property type="project" value="TreeGrafter"/>
</dbReference>
<dbReference type="Pfam" id="PF08028">
    <property type="entry name" value="Acyl-CoA_dh_2"/>
    <property type="match status" value="1"/>
</dbReference>
<dbReference type="Gene3D" id="1.10.540.10">
    <property type="entry name" value="Acyl-CoA dehydrogenase/oxidase, N-terminal domain"/>
    <property type="match status" value="1"/>
</dbReference>
<dbReference type="RefSeq" id="WP_012933609.1">
    <property type="nucleotide sequence ID" value="NC_013739.1"/>
</dbReference>
<dbReference type="EMBL" id="CP001854">
    <property type="protein sequence ID" value="ADB50558.1"/>
    <property type="molecule type" value="Genomic_DNA"/>
</dbReference>
<dbReference type="HOGENOM" id="CLU_018204_2_0_11"/>
<keyword evidence="1" id="KW-0560">Oxidoreductase</keyword>
<dbReference type="KEGG" id="cwo:Cwoe_2133"/>
<dbReference type="InterPro" id="IPR009100">
    <property type="entry name" value="AcylCoA_DH/oxidase_NM_dom_sf"/>
</dbReference>
<evidence type="ECO:0000313" key="5">
    <source>
        <dbReference type="EMBL" id="ADB50558.1"/>
    </source>
</evidence>
<protein>
    <submittedName>
        <fullName evidence="5">Acyl-CoA dehydrogenase type 2 domain protein</fullName>
    </submittedName>
</protein>
<dbReference type="PANTHER" id="PTHR48083:SF19">
    <property type="entry name" value="FLAVIN-DEPENDENT MONOOXYGENASE, OXYGENASE SUBUNIT HSAA"/>
    <property type="match status" value="1"/>
</dbReference>
<feature type="domain" description="Acyl-CoA dehydrogenase/oxidase N-terminal" evidence="3">
    <location>
        <begin position="25"/>
        <end position="110"/>
    </location>
</feature>
<evidence type="ECO:0000256" key="1">
    <source>
        <dbReference type="ARBA" id="ARBA00023002"/>
    </source>
</evidence>
<dbReference type="InterPro" id="IPR046373">
    <property type="entry name" value="Acyl-CoA_Oxase/DH_mid-dom_sf"/>
</dbReference>
<dbReference type="GO" id="GO:0005737">
    <property type="term" value="C:cytoplasm"/>
    <property type="evidence" value="ECO:0007669"/>
    <property type="project" value="TreeGrafter"/>
</dbReference>
<evidence type="ECO:0000259" key="4">
    <source>
        <dbReference type="Pfam" id="PF08028"/>
    </source>
</evidence>
<evidence type="ECO:0000313" key="6">
    <source>
        <dbReference type="Proteomes" id="UP000008229"/>
    </source>
</evidence>
<feature type="domain" description="Acyl-CoA dehydrogenase C-terminal" evidence="4">
    <location>
        <begin position="242"/>
        <end position="372"/>
    </location>
</feature>
<dbReference type="eggNOG" id="COG1960">
    <property type="taxonomic scope" value="Bacteria"/>
</dbReference>
<reference evidence="5 6" key="1">
    <citation type="journal article" date="2010" name="Stand. Genomic Sci.">
        <title>Complete genome sequence of Conexibacter woesei type strain (ID131577).</title>
        <authorList>
            <person name="Pukall R."/>
            <person name="Lapidus A."/>
            <person name="Glavina Del Rio T."/>
            <person name="Copeland A."/>
            <person name="Tice H."/>
            <person name="Cheng J.-F."/>
            <person name="Lucas S."/>
            <person name="Chen F."/>
            <person name="Nolan M."/>
            <person name="Bruce D."/>
            <person name="Goodwin L."/>
            <person name="Pitluck S."/>
            <person name="Mavromatis K."/>
            <person name="Ivanova N."/>
            <person name="Ovchinnikova G."/>
            <person name="Pati A."/>
            <person name="Chen A."/>
            <person name="Palaniappan K."/>
            <person name="Land M."/>
            <person name="Hauser L."/>
            <person name="Chang Y.-J."/>
            <person name="Jeffries C.D."/>
            <person name="Chain P."/>
            <person name="Meincke L."/>
            <person name="Sims D."/>
            <person name="Brettin T."/>
            <person name="Detter J.C."/>
            <person name="Rohde M."/>
            <person name="Goeker M."/>
            <person name="Bristow J."/>
            <person name="Eisen J.A."/>
            <person name="Markowitz V."/>
            <person name="Kyrpides N.C."/>
            <person name="Klenk H.-P."/>
            <person name="Hugenholtz P."/>
        </authorList>
    </citation>
    <scope>NUCLEOTIDE SEQUENCE [LARGE SCALE GENOMIC DNA]</scope>
    <source>
        <strain evidence="6">DSM 14684 / CIP 108061 / JCM 11494 / NBRC 100937 / ID131577</strain>
    </source>
</reference>
<keyword evidence="6" id="KW-1185">Reference proteome</keyword>
<gene>
    <name evidence="5" type="ordered locus">Cwoe_2133</name>
</gene>
<dbReference type="SUPFAM" id="SSF56645">
    <property type="entry name" value="Acyl-CoA dehydrogenase NM domain-like"/>
    <property type="match status" value="1"/>
</dbReference>
<dbReference type="InterPro" id="IPR036250">
    <property type="entry name" value="AcylCo_DH-like_C"/>
</dbReference>
<dbReference type="GO" id="GO:0050660">
    <property type="term" value="F:flavin adenine dinucleotide binding"/>
    <property type="evidence" value="ECO:0007669"/>
    <property type="project" value="InterPro"/>
</dbReference>
<sequence length="396" mass="42859">MSTIESVPLSSEELVRRAVELQPLLARNAGQAEADRRLSEENVQAIKEAGLLSLGVPRRFGGQETTIRTQLEVSSTLAEACGSTGWVVQNINGACVMGGLYADRAQREVWESDPGALLCGTMAPVRDVVRVDGGWRISGRWGYVSGIYHAQWAYVGFPLVDEQGVQVDLGVGLVPISDGVVEDTWFVAGMRGTGSNTLVLDDVFVPEHRVLRTMPAIEGEVPTEHTDEALYRTSQGAVQFLVLVGAQLGLGRGALKLVREAAPRRPVSYTSRKQAESTGFQIQLADAALRIDAAHLHAYRAADEIDAAAANGEHLPYERRAHIRAECGWICDLLRGAVDTLVNAHGAGSFAEPNPLQRIWRDLGVGSRHAGMTSQLGYEIHGKALLGRDERPMLVL</sequence>
<dbReference type="InterPro" id="IPR037069">
    <property type="entry name" value="AcylCoA_DH/ox_N_sf"/>
</dbReference>
<dbReference type="Gene3D" id="1.20.140.10">
    <property type="entry name" value="Butyryl-CoA Dehydrogenase, subunit A, domain 3"/>
    <property type="match status" value="1"/>
</dbReference>
<dbReference type="OrthoDB" id="3404950at2"/>
<dbReference type="PANTHER" id="PTHR48083">
    <property type="entry name" value="MEDIUM-CHAIN SPECIFIC ACYL-COA DEHYDROGENASE, MITOCHONDRIAL-RELATED"/>
    <property type="match status" value="1"/>
</dbReference>
<evidence type="ECO:0000256" key="2">
    <source>
        <dbReference type="ARBA" id="ARBA00049661"/>
    </source>
</evidence>
<reference evidence="6" key="2">
    <citation type="submission" date="2010-01" db="EMBL/GenBank/DDBJ databases">
        <title>The complete genome of Conexibacter woesei DSM 14684.</title>
        <authorList>
            <consortium name="US DOE Joint Genome Institute (JGI-PGF)"/>
            <person name="Lucas S."/>
            <person name="Copeland A."/>
            <person name="Lapidus A."/>
            <person name="Glavina del Rio T."/>
            <person name="Dalin E."/>
            <person name="Tice H."/>
            <person name="Bruce D."/>
            <person name="Goodwin L."/>
            <person name="Pitluck S."/>
            <person name="Kyrpides N."/>
            <person name="Mavromatis K."/>
            <person name="Ivanova N."/>
            <person name="Mikhailova N."/>
            <person name="Chertkov O."/>
            <person name="Brettin T."/>
            <person name="Detter J.C."/>
            <person name="Han C."/>
            <person name="Larimer F."/>
            <person name="Land M."/>
            <person name="Hauser L."/>
            <person name="Markowitz V."/>
            <person name="Cheng J.-F."/>
            <person name="Hugenholtz P."/>
            <person name="Woyke T."/>
            <person name="Wu D."/>
            <person name="Pukall R."/>
            <person name="Steenblock K."/>
            <person name="Schneider S."/>
            <person name="Klenk H.-P."/>
            <person name="Eisen J.A."/>
        </authorList>
    </citation>
    <scope>NUCLEOTIDE SEQUENCE [LARGE SCALE GENOMIC DNA]</scope>
    <source>
        <strain evidence="6">DSM 14684 / CIP 108061 / JCM 11494 / NBRC 100937 / ID131577</strain>
    </source>
</reference>
<dbReference type="SUPFAM" id="SSF47203">
    <property type="entry name" value="Acyl-CoA dehydrogenase C-terminal domain-like"/>
    <property type="match status" value="1"/>
</dbReference>
<proteinExistence type="inferred from homology"/>
<dbReference type="InterPro" id="IPR050741">
    <property type="entry name" value="Acyl-CoA_dehydrogenase"/>
</dbReference>
<evidence type="ECO:0000259" key="3">
    <source>
        <dbReference type="Pfam" id="PF02771"/>
    </source>
</evidence>
<organism evidence="5 6">
    <name type="scientific">Conexibacter woesei (strain DSM 14684 / CCUG 47730 / CIP 108061 / JCM 11494 / NBRC 100937 / ID131577)</name>
    <dbReference type="NCBI Taxonomy" id="469383"/>
    <lineage>
        <taxon>Bacteria</taxon>
        <taxon>Bacillati</taxon>
        <taxon>Actinomycetota</taxon>
        <taxon>Thermoleophilia</taxon>
        <taxon>Solirubrobacterales</taxon>
        <taxon>Conexibacteraceae</taxon>
        <taxon>Conexibacter</taxon>
    </lineage>
</organism>
<dbReference type="Pfam" id="PF02771">
    <property type="entry name" value="Acyl-CoA_dh_N"/>
    <property type="match status" value="1"/>
</dbReference>
<dbReference type="AlphaFoldDB" id="D3F591"/>
<dbReference type="Proteomes" id="UP000008229">
    <property type="component" value="Chromosome"/>
</dbReference>